<proteinExistence type="predicted"/>
<dbReference type="Proteomes" id="UP001055057">
    <property type="component" value="Unassembled WGS sequence"/>
</dbReference>
<reference evidence="3" key="1">
    <citation type="journal article" date="2021" name="Front. Microbiol.">
        <title>Comprehensive Comparative Genomics and Phenotyping of Methylobacterium Species.</title>
        <authorList>
            <person name="Alessa O."/>
            <person name="Ogura Y."/>
            <person name="Fujitani Y."/>
            <person name="Takami H."/>
            <person name="Hayashi T."/>
            <person name="Sahin N."/>
            <person name="Tani A."/>
        </authorList>
    </citation>
    <scope>NUCLEOTIDE SEQUENCE</scope>
    <source>
        <strain evidence="3">DSM 23632</strain>
    </source>
</reference>
<name>A0ABQ4U2N6_9HYPH</name>
<dbReference type="EMBL" id="BPRB01000240">
    <property type="protein sequence ID" value="GJE61711.1"/>
    <property type="molecule type" value="Genomic_DNA"/>
</dbReference>
<evidence type="ECO:0000313" key="3">
    <source>
        <dbReference type="EMBL" id="GJE61711.1"/>
    </source>
</evidence>
<organism evidence="3 4">
    <name type="scientific">Methylobacterium trifolii</name>
    <dbReference type="NCBI Taxonomy" id="1003092"/>
    <lineage>
        <taxon>Bacteria</taxon>
        <taxon>Pseudomonadati</taxon>
        <taxon>Pseudomonadota</taxon>
        <taxon>Alphaproteobacteria</taxon>
        <taxon>Hyphomicrobiales</taxon>
        <taxon>Methylobacteriaceae</taxon>
        <taxon>Methylobacterium</taxon>
    </lineage>
</organism>
<feature type="transmembrane region" description="Helical" evidence="2">
    <location>
        <begin position="7"/>
        <end position="25"/>
    </location>
</feature>
<keyword evidence="4" id="KW-1185">Reference proteome</keyword>
<protein>
    <submittedName>
        <fullName evidence="3">Uncharacterized protein</fullName>
    </submittedName>
</protein>
<evidence type="ECO:0000256" key="2">
    <source>
        <dbReference type="SAM" id="Phobius"/>
    </source>
</evidence>
<evidence type="ECO:0000313" key="4">
    <source>
        <dbReference type="Proteomes" id="UP001055057"/>
    </source>
</evidence>
<keyword evidence="2" id="KW-0812">Transmembrane</keyword>
<keyword evidence="2" id="KW-0472">Membrane</keyword>
<feature type="transmembrane region" description="Helical" evidence="2">
    <location>
        <begin position="31"/>
        <end position="50"/>
    </location>
</feature>
<reference evidence="3" key="2">
    <citation type="submission" date="2021-08" db="EMBL/GenBank/DDBJ databases">
        <authorList>
            <person name="Tani A."/>
            <person name="Ola A."/>
            <person name="Ogura Y."/>
            <person name="Katsura K."/>
            <person name="Hayashi T."/>
        </authorList>
    </citation>
    <scope>NUCLEOTIDE SEQUENCE</scope>
    <source>
        <strain evidence="3">DSM 23632</strain>
    </source>
</reference>
<dbReference type="RefSeq" id="WP_238184273.1">
    <property type="nucleotide sequence ID" value="NZ_BPRB01000240.1"/>
</dbReference>
<evidence type="ECO:0000256" key="1">
    <source>
        <dbReference type="SAM" id="MobiDB-lite"/>
    </source>
</evidence>
<feature type="region of interest" description="Disordered" evidence="1">
    <location>
        <begin position="53"/>
        <end position="75"/>
    </location>
</feature>
<sequence>MRSDPSLARPLTAAAALVGLAAMMLDDRATTLGLRVGIVCLAVSVLAAAFDRAKGSKARPPARPRQPALVPRPPVTPRMWVEAHRPPRSAAVQPAIFRGMRKRRLGA</sequence>
<accession>A0ABQ4U2N6</accession>
<comment type="caution">
    <text evidence="3">The sequence shown here is derived from an EMBL/GenBank/DDBJ whole genome shotgun (WGS) entry which is preliminary data.</text>
</comment>
<gene>
    <name evidence="3" type="ORF">MPOCJGCO_3834</name>
</gene>
<keyword evidence="2" id="KW-1133">Transmembrane helix</keyword>